<dbReference type="InterPro" id="IPR016162">
    <property type="entry name" value="Ald_DH_N"/>
</dbReference>
<dbReference type="FunFam" id="3.40.605.10:FF:000012">
    <property type="entry name" value="NAD-dependent succinate-semialdehyde dehydrogenase"/>
    <property type="match status" value="1"/>
</dbReference>
<accession>A0A142ELP1</accession>
<dbReference type="InterPro" id="IPR016163">
    <property type="entry name" value="Ald_DH_C"/>
</dbReference>
<dbReference type="GO" id="GO:0004777">
    <property type="term" value="F:succinate-semialdehyde dehydrogenase (NAD+) activity"/>
    <property type="evidence" value="ECO:0007669"/>
    <property type="project" value="TreeGrafter"/>
</dbReference>
<dbReference type="PANTHER" id="PTHR43217">
    <property type="entry name" value="SUCCINATE SEMIALDEHYDE DEHYDROGENASE [NAD(P)+] SAD"/>
    <property type="match status" value="1"/>
</dbReference>
<dbReference type="Gene3D" id="3.40.309.10">
    <property type="entry name" value="Aldehyde Dehydrogenase, Chain A, domain 2"/>
    <property type="match status" value="1"/>
</dbReference>
<dbReference type="PATRIC" id="fig|1727163.4.peg.1338"/>
<dbReference type="SUPFAM" id="SSF53720">
    <property type="entry name" value="ALDH-like"/>
    <property type="match status" value="1"/>
</dbReference>
<dbReference type="GO" id="GO:0004030">
    <property type="term" value="F:aldehyde dehydrogenase [NAD(P)+] activity"/>
    <property type="evidence" value="ECO:0007669"/>
    <property type="project" value="InterPro"/>
</dbReference>
<evidence type="ECO:0000256" key="3">
    <source>
        <dbReference type="ARBA" id="ARBA00023002"/>
    </source>
</evidence>
<dbReference type="PANTHER" id="PTHR43217:SF1">
    <property type="entry name" value="SUCCINATE SEMIALDEHYDE DEHYDROGENASE [NAD(P)+] SAD"/>
    <property type="match status" value="1"/>
</dbReference>
<dbReference type="EMBL" id="CP012836">
    <property type="protein sequence ID" value="AMQ56046.1"/>
    <property type="molecule type" value="Genomic_DNA"/>
</dbReference>
<dbReference type="InterPro" id="IPR015590">
    <property type="entry name" value="Aldehyde_DH_dom"/>
</dbReference>
<comment type="similarity">
    <text evidence="1">Belongs to the aldehyde dehydrogenase family.</text>
</comment>
<evidence type="ECO:0000313" key="5">
    <source>
        <dbReference type="EMBL" id="AMQ56046.1"/>
    </source>
</evidence>
<dbReference type="CDD" id="cd07100">
    <property type="entry name" value="ALDH_SSADH1_GabD1"/>
    <property type="match status" value="1"/>
</dbReference>
<evidence type="ECO:0000256" key="2">
    <source>
        <dbReference type="ARBA" id="ARBA00022857"/>
    </source>
</evidence>
<keyword evidence="6" id="KW-1185">Reference proteome</keyword>
<dbReference type="InterPro" id="IPR016161">
    <property type="entry name" value="Ald_DH/histidinol_DH"/>
</dbReference>
<reference evidence="5 6" key="2">
    <citation type="journal article" date="2016" name="Genome Announc.">
        <title>Complete Genome Sequence of Algoriphagus sp. Strain M8-2, Isolated from a Brackish Lake.</title>
        <authorList>
            <person name="Muraguchi Y."/>
            <person name="Kushimoto K."/>
            <person name="Ohtsubo Y."/>
            <person name="Suzuki T."/>
            <person name="Dohra H."/>
            <person name="Kimbara K."/>
            <person name="Shintani M."/>
        </authorList>
    </citation>
    <scope>NUCLEOTIDE SEQUENCE [LARGE SCALE GENOMIC DNA]</scope>
    <source>
        <strain evidence="5 6">M8-2</strain>
    </source>
</reference>
<dbReference type="Gene3D" id="3.40.605.10">
    <property type="entry name" value="Aldehyde Dehydrogenase, Chain A, domain 1"/>
    <property type="match status" value="1"/>
</dbReference>
<evidence type="ECO:0000259" key="4">
    <source>
        <dbReference type="Pfam" id="PF00171"/>
    </source>
</evidence>
<dbReference type="InterPro" id="IPR047110">
    <property type="entry name" value="GABD/Sad-like"/>
</dbReference>
<sequence length="466" mass="51036">MEGGWKTYRKMKKIQSINPYSGELIQEYNLLTQEEIDQSIDRSQIAFQAWKNESFTRKSNLLKRAGEELRRSKSYYAELITLEMGKVISESLAEIEKCAWVCDFYAEKGAEFLQPETILLADGHRAKVINQALGPILAVMPWNFPFWQVFRFAAPTLFAGNTALLKHASNVPQCAMAIEEVFKKAGFPSGVFQTLLIDSTQTLTLLENPAVMAVSLTGSEKAGAAVASAAGKNIKKSLLELGGSDPFIVLKDADIPLAAKTAAKARMINFGQSCIAAKRFIIESPVYDLFISIFIEEISSLNQGDPKDPQSQYSCMARPDLAEELFQQVQKSIDLGAKVVLGGIAPEKGSARFAPTILTDIPVNAPAYSEELFGPVACVFKVEDEEEAIKLANSTEFGLAASLWSKNQSHAEELAEKIESGAVFINAMVASNPFLPFGGIKKSGFGRELSRQGILEFVNTKTVYLG</sequence>
<dbReference type="Pfam" id="PF00171">
    <property type="entry name" value="Aldedh"/>
    <property type="match status" value="1"/>
</dbReference>
<dbReference type="STRING" id="1727163.AO498_06450"/>
<gene>
    <name evidence="5" type="ORF">AO498_06450</name>
</gene>
<name>A0A142ELP1_9BACT</name>
<dbReference type="AlphaFoldDB" id="A0A142ELP1"/>
<keyword evidence="3" id="KW-0560">Oxidoreductase</keyword>
<protein>
    <submittedName>
        <fullName evidence="5">Succinate-semialdehyde dehydrogenase</fullName>
    </submittedName>
</protein>
<dbReference type="InterPro" id="IPR044148">
    <property type="entry name" value="ALDH_GabD1-like"/>
</dbReference>
<proteinExistence type="inferred from homology"/>
<evidence type="ECO:0000256" key="1">
    <source>
        <dbReference type="ARBA" id="ARBA00009986"/>
    </source>
</evidence>
<keyword evidence="2" id="KW-0521">NADP</keyword>
<evidence type="ECO:0000313" key="6">
    <source>
        <dbReference type="Proteomes" id="UP000073816"/>
    </source>
</evidence>
<reference evidence="6" key="1">
    <citation type="submission" date="2015-09" db="EMBL/GenBank/DDBJ databases">
        <title>Complete sequence of Algoriphagus sp. M8-2.</title>
        <authorList>
            <person name="Shintani M."/>
        </authorList>
    </citation>
    <scope>NUCLEOTIDE SEQUENCE [LARGE SCALE GENOMIC DNA]</scope>
    <source>
        <strain evidence="6">M8-2</strain>
    </source>
</reference>
<organism evidence="5 6">
    <name type="scientific">Algoriphagus sanaruensis</name>
    <dbReference type="NCBI Taxonomy" id="1727163"/>
    <lineage>
        <taxon>Bacteria</taxon>
        <taxon>Pseudomonadati</taxon>
        <taxon>Bacteroidota</taxon>
        <taxon>Cytophagia</taxon>
        <taxon>Cytophagales</taxon>
        <taxon>Cyclobacteriaceae</taxon>
        <taxon>Algoriphagus</taxon>
    </lineage>
</organism>
<feature type="domain" description="Aldehyde dehydrogenase" evidence="4">
    <location>
        <begin position="9"/>
        <end position="463"/>
    </location>
</feature>
<dbReference type="KEGG" id="alm:AO498_06450"/>
<dbReference type="Proteomes" id="UP000073816">
    <property type="component" value="Chromosome"/>
</dbReference>